<proteinExistence type="predicted"/>
<sequence length="123" mass="13724">MRTHFNTSTANPLSAAATYSTAAVWWDLHGRLDRSGRSRSTCRRRRRRVERAPLPPAVLALLRTREPAVLRAPFWQTLARRLSAADRHGQNLDQVMAAALGQGPLPEERPAAALWSGWPDSCD</sequence>
<dbReference type="EMBL" id="BAABAB010000002">
    <property type="protein sequence ID" value="GAA3604119.1"/>
    <property type="molecule type" value="Genomic_DNA"/>
</dbReference>
<gene>
    <name evidence="1" type="ORF">GCM10022236_02350</name>
</gene>
<accession>A0ABP6ZBH3</accession>
<dbReference type="Proteomes" id="UP001501490">
    <property type="component" value="Unassembled WGS sequence"/>
</dbReference>
<evidence type="ECO:0000313" key="1">
    <source>
        <dbReference type="EMBL" id="GAA3604119.1"/>
    </source>
</evidence>
<name>A0ABP6ZBH3_9ACTN</name>
<evidence type="ECO:0000313" key="2">
    <source>
        <dbReference type="Proteomes" id="UP001501490"/>
    </source>
</evidence>
<keyword evidence="2" id="KW-1185">Reference proteome</keyword>
<protein>
    <submittedName>
        <fullName evidence="1">Uncharacterized protein</fullName>
    </submittedName>
</protein>
<organism evidence="1 2">
    <name type="scientific">Microlunatus ginsengisoli</name>
    <dbReference type="NCBI Taxonomy" id="363863"/>
    <lineage>
        <taxon>Bacteria</taxon>
        <taxon>Bacillati</taxon>
        <taxon>Actinomycetota</taxon>
        <taxon>Actinomycetes</taxon>
        <taxon>Propionibacteriales</taxon>
        <taxon>Propionibacteriaceae</taxon>
        <taxon>Microlunatus</taxon>
    </lineage>
</organism>
<comment type="caution">
    <text evidence="1">The sequence shown here is derived from an EMBL/GenBank/DDBJ whole genome shotgun (WGS) entry which is preliminary data.</text>
</comment>
<reference evidence="2" key="1">
    <citation type="journal article" date="2019" name="Int. J. Syst. Evol. Microbiol.">
        <title>The Global Catalogue of Microorganisms (GCM) 10K type strain sequencing project: providing services to taxonomists for standard genome sequencing and annotation.</title>
        <authorList>
            <consortium name="The Broad Institute Genomics Platform"/>
            <consortium name="The Broad Institute Genome Sequencing Center for Infectious Disease"/>
            <person name="Wu L."/>
            <person name="Ma J."/>
        </authorList>
    </citation>
    <scope>NUCLEOTIDE SEQUENCE [LARGE SCALE GENOMIC DNA]</scope>
    <source>
        <strain evidence="2">JCM 16929</strain>
    </source>
</reference>